<reference evidence="1 2" key="1">
    <citation type="submission" date="2014-04" db="EMBL/GenBank/DDBJ databases">
        <authorList>
            <consortium name="DOE Joint Genome Institute"/>
            <person name="Kuo A."/>
            <person name="Kohler A."/>
            <person name="Jargeat P."/>
            <person name="Nagy L.G."/>
            <person name="Floudas D."/>
            <person name="Copeland A."/>
            <person name="Barry K.W."/>
            <person name="Cichocki N."/>
            <person name="Veneault-Fourrey C."/>
            <person name="LaButti K."/>
            <person name="Lindquist E.A."/>
            <person name="Lipzen A."/>
            <person name="Lundell T."/>
            <person name="Morin E."/>
            <person name="Murat C."/>
            <person name="Sun H."/>
            <person name="Tunlid A."/>
            <person name="Henrissat B."/>
            <person name="Grigoriev I.V."/>
            <person name="Hibbett D.S."/>
            <person name="Martin F."/>
            <person name="Nordberg H.P."/>
            <person name="Cantor M.N."/>
            <person name="Hua S.X."/>
        </authorList>
    </citation>
    <scope>NUCLEOTIDE SEQUENCE [LARGE SCALE GENOMIC DNA]</scope>
    <source>
        <strain evidence="1 2">Ve08.2h10</strain>
    </source>
</reference>
<organism evidence="1 2">
    <name type="scientific">Paxillus rubicundulus Ve08.2h10</name>
    <dbReference type="NCBI Taxonomy" id="930991"/>
    <lineage>
        <taxon>Eukaryota</taxon>
        <taxon>Fungi</taxon>
        <taxon>Dikarya</taxon>
        <taxon>Basidiomycota</taxon>
        <taxon>Agaricomycotina</taxon>
        <taxon>Agaricomycetes</taxon>
        <taxon>Agaricomycetidae</taxon>
        <taxon>Boletales</taxon>
        <taxon>Paxilineae</taxon>
        <taxon>Paxillaceae</taxon>
        <taxon>Paxillus</taxon>
    </lineage>
</organism>
<reference evidence="2" key="2">
    <citation type="submission" date="2015-01" db="EMBL/GenBank/DDBJ databases">
        <title>Evolutionary Origins and Diversification of the Mycorrhizal Mutualists.</title>
        <authorList>
            <consortium name="DOE Joint Genome Institute"/>
            <consortium name="Mycorrhizal Genomics Consortium"/>
            <person name="Kohler A."/>
            <person name="Kuo A."/>
            <person name="Nagy L.G."/>
            <person name="Floudas D."/>
            <person name="Copeland A."/>
            <person name="Barry K.W."/>
            <person name="Cichocki N."/>
            <person name="Veneault-Fourrey C."/>
            <person name="LaButti K."/>
            <person name="Lindquist E.A."/>
            <person name="Lipzen A."/>
            <person name="Lundell T."/>
            <person name="Morin E."/>
            <person name="Murat C."/>
            <person name="Riley R."/>
            <person name="Ohm R."/>
            <person name="Sun H."/>
            <person name="Tunlid A."/>
            <person name="Henrissat B."/>
            <person name="Grigoriev I.V."/>
            <person name="Hibbett D.S."/>
            <person name="Martin F."/>
        </authorList>
    </citation>
    <scope>NUCLEOTIDE SEQUENCE [LARGE SCALE GENOMIC DNA]</scope>
    <source>
        <strain evidence="2">Ve08.2h10</strain>
    </source>
</reference>
<evidence type="ECO:0000313" key="1">
    <source>
        <dbReference type="EMBL" id="KIK77380.1"/>
    </source>
</evidence>
<evidence type="ECO:0000313" key="2">
    <source>
        <dbReference type="Proteomes" id="UP000054538"/>
    </source>
</evidence>
<dbReference type="Proteomes" id="UP000054538">
    <property type="component" value="Unassembled WGS sequence"/>
</dbReference>
<gene>
    <name evidence="1" type="ORF">PAXRUDRAFT_167045</name>
</gene>
<sequence length="115" mass="13651">MKTNQHKRHQEHVVYYPFADEGEWDLGKFLTKNLTQTAINEFLRLKWFKNRERPSFKSAEQLLGWVNTLPSGPAWQCTMIQLKDCATTHPIHFIWHNGKEVIEDIFSNPIFANYM</sequence>
<dbReference type="Pfam" id="PF18759">
    <property type="entry name" value="Plavaka"/>
    <property type="match status" value="1"/>
</dbReference>
<dbReference type="AlphaFoldDB" id="A0A0D0DHA4"/>
<keyword evidence="2" id="KW-1185">Reference proteome</keyword>
<dbReference type="InParanoid" id="A0A0D0DHA4"/>
<name>A0A0D0DHA4_9AGAM</name>
<protein>
    <submittedName>
        <fullName evidence="1">Uncharacterized protein</fullName>
    </submittedName>
</protein>
<dbReference type="OrthoDB" id="2688393at2759"/>
<dbReference type="HOGENOM" id="CLU_006344_5_2_1"/>
<proteinExistence type="predicted"/>
<dbReference type="InterPro" id="IPR041078">
    <property type="entry name" value="Plavaka"/>
</dbReference>
<dbReference type="EMBL" id="KN827014">
    <property type="protein sequence ID" value="KIK77380.1"/>
    <property type="molecule type" value="Genomic_DNA"/>
</dbReference>
<feature type="non-terminal residue" evidence="1">
    <location>
        <position position="115"/>
    </location>
</feature>
<accession>A0A0D0DHA4</accession>